<comment type="cofactor">
    <cofactor evidence="9">
        <name>Fe cation</name>
        <dbReference type="ChEBI" id="CHEBI:24875"/>
    </cofactor>
    <text evidence="9">Binds 2 iron ions per subunit.</text>
</comment>
<dbReference type="InterPro" id="IPR011566">
    <property type="entry name" value="Ubq_synth_Coq7"/>
</dbReference>
<evidence type="ECO:0000256" key="3">
    <source>
        <dbReference type="ARBA" id="ARBA00022688"/>
    </source>
</evidence>
<comment type="caution">
    <text evidence="11">The sequence shown here is derived from an EMBL/GenBank/DDBJ whole genome shotgun (WGS) entry which is preliminary data.</text>
</comment>
<gene>
    <name evidence="9 11" type="primary">coq7</name>
    <name evidence="11" type="ORF">E4634_13080</name>
</gene>
<keyword evidence="7 9" id="KW-0503">Monooxygenase</keyword>
<keyword evidence="4 9" id="KW-0479">Metal-binding</keyword>
<feature type="binding site" evidence="9">
    <location>
        <position position="93"/>
    </location>
    <ligand>
        <name>Fe cation</name>
        <dbReference type="ChEBI" id="CHEBI:24875"/>
        <label>1</label>
    </ligand>
</feature>
<comment type="pathway">
    <text evidence="1 9">Cofactor biosynthesis; ubiquinone biosynthesis.</text>
</comment>
<organism evidence="11 12">
    <name type="scientific">Mangrovimicrobium sediminis</name>
    <dbReference type="NCBI Taxonomy" id="2562682"/>
    <lineage>
        <taxon>Bacteria</taxon>
        <taxon>Pseudomonadati</taxon>
        <taxon>Pseudomonadota</taxon>
        <taxon>Gammaproteobacteria</taxon>
        <taxon>Cellvibrionales</taxon>
        <taxon>Halieaceae</taxon>
        <taxon>Mangrovimicrobium</taxon>
    </lineage>
</organism>
<dbReference type="PANTHER" id="PTHR11237">
    <property type="entry name" value="COENZYME Q10 BIOSYNTHESIS PROTEIN 7"/>
    <property type="match status" value="1"/>
</dbReference>
<evidence type="ECO:0000256" key="9">
    <source>
        <dbReference type="HAMAP-Rule" id="MF_01658"/>
    </source>
</evidence>
<keyword evidence="8 9" id="KW-0472">Membrane</keyword>
<dbReference type="InterPro" id="IPR047809">
    <property type="entry name" value="COQ7_proteobact"/>
</dbReference>
<comment type="similarity">
    <text evidence="9">Belongs to the COQ7 family.</text>
</comment>
<feature type="region of interest" description="Disordered" evidence="10">
    <location>
        <begin position="24"/>
        <end position="45"/>
    </location>
</feature>
<dbReference type="GO" id="GO:0005886">
    <property type="term" value="C:plasma membrane"/>
    <property type="evidence" value="ECO:0007669"/>
    <property type="project" value="UniProtKB-SubCell"/>
</dbReference>
<feature type="binding site" evidence="9">
    <location>
        <position position="63"/>
    </location>
    <ligand>
        <name>Fe cation</name>
        <dbReference type="ChEBI" id="CHEBI:24875"/>
        <label>1</label>
    </ligand>
</feature>
<keyword evidence="5 9" id="KW-0560">Oxidoreductase</keyword>
<keyword evidence="6 9" id="KW-0408">Iron</keyword>
<dbReference type="SUPFAM" id="SSF47240">
    <property type="entry name" value="Ferritin-like"/>
    <property type="match status" value="1"/>
</dbReference>
<accession>A0A4Z0LYN7</accession>
<dbReference type="GO" id="GO:0008682">
    <property type="term" value="F:3-demethoxyubiquinol 3-hydroxylase activity"/>
    <property type="evidence" value="ECO:0007669"/>
    <property type="project" value="UniProtKB-EC"/>
</dbReference>
<feature type="binding site" evidence="9">
    <location>
        <position position="93"/>
    </location>
    <ligand>
        <name>Fe cation</name>
        <dbReference type="ChEBI" id="CHEBI:24875"/>
        <label>2</label>
    </ligand>
</feature>
<name>A0A4Z0LYN7_9GAMM</name>
<feature type="binding site" evidence="9">
    <location>
        <position position="177"/>
    </location>
    <ligand>
        <name>Fe cation</name>
        <dbReference type="ChEBI" id="CHEBI:24875"/>
        <label>1</label>
    </ligand>
</feature>
<dbReference type="CDD" id="cd01042">
    <property type="entry name" value="DMQH"/>
    <property type="match status" value="1"/>
</dbReference>
<evidence type="ECO:0000256" key="6">
    <source>
        <dbReference type="ARBA" id="ARBA00023004"/>
    </source>
</evidence>
<dbReference type="InterPro" id="IPR009078">
    <property type="entry name" value="Ferritin-like_SF"/>
</dbReference>
<dbReference type="Pfam" id="PF03232">
    <property type="entry name" value="COQ7"/>
    <property type="match status" value="1"/>
</dbReference>
<comment type="subcellular location">
    <subcellularLocation>
        <location evidence="9">Cell membrane</location>
        <topology evidence="9">Peripheral membrane protein</topology>
    </subcellularLocation>
</comment>
<dbReference type="PANTHER" id="PTHR11237:SF4">
    <property type="entry name" value="5-DEMETHOXYUBIQUINONE HYDROXYLASE, MITOCHONDRIAL"/>
    <property type="match status" value="1"/>
</dbReference>
<evidence type="ECO:0000256" key="2">
    <source>
        <dbReference type="ARBA" id="ARBA00022475"/>
    </source>
</evidence>
<proteinExistence type="inferred from homology"/>
<dbReference type="OrthoDB" id="5192789at2"/>
<keyword evidence="12" id="KW-1185">Reference proteome</keyword>
<evidence type="ECO:0000313" key="12">
    <source>
        <dbReference type="Proteomes" id="UP000298050"/>
    </source>
</evidence>
<dbReference type="EC" id="1.14.99.60" evidence="9"/>
<evidence type="ECO:0000256" key="8">
    <source>
        <dbReference type="ARBA" id="ARBA00023136"/>
    </source>
</evidence>
<keyword evidence="3 9" id="KW-0831">Ubiquinone biosynthesis</keyword>
<evidence type="ECO:0000256" key="5">
    <source>
        <dbReference type="ARBA" id="ARBA00023002"/>
    </source>
</evidence>
<dbReference type="NCBIfam" id="NF033656">
    <property type="entry name" value="DMQ_monoox_COQ7"/>
    <property type="match status" value="1"/>
</dbReference>
<dbReference type="HAMAP" id="MF_01658">
    <property type="entry name" value="COQ7"/>
    <property type="match status" value="1"/>
</dbReference>
<feature type="binding site" evidence="9">
    <location>
        <position position="180"/>
    </location>
    <ligand>
        <name>Fe cation</name>
        <dbReference type="ChEBI" id="CHEBI:24875"/>
        <label>2</label>
    </ligand>
</feature>
<evidence type="ECO:0000256" key="1">
    <source>
        <dbReference type="ARBA" id="ARBA00004749"/>
    </source>
</evidence>
<comment type="function">
    <text evidence="9">Catalyzes the hydroxylation of 2-nonaprenyl-3-methyl-6-methoxy-1,4-benzoquinol during ubiquinone biosynthesis.</text>
</comment>
<dbReference type="UniPathway" id="UPA00232"/>
<dbReference type="Proteomes" id="UP000298050">
    <property type="component" value="Unassembled WGS sequence"/>
</dbReference>
<dbReference type="AlphaFoldDB" id="A0A4Z0LYN7"/>
<feature type="binding site" evidence="9">
    <location>
        <position position="96"/>
    </location>
    <ligand>
        <name>Fe cation</name>
        <dbReference type="ChEBI" id="CHEBI:24875"/>
        <label>1</label>
    </ligand>
</feature>
<sequence>MRQRRLSLVDRLICEADTLMRTVTSRGHSAARPSPATGHTEAELSDAERRHAAGLMRVNHTGEVCAQALYQGQALTARMPTVRDDMRKAAEEEVDHLVWCEERLRELDSHTSVLNPAWYGLSFALGAVAGAIGDDVSLGFVAATEERVCDHLRDHLERLPDEDRKSRLIVQQMLEDEQRHGDQAMQAGGREFPRRVKDAMTTVSALMTGSSYRV</sequence>
<keyword evidence="2 9" id="KW-1003">Cell membrane</keyword>
<evidence type="ECO:0000256" key="7">
    <source>
        <dbReference type="ARBA" id="ARBA00023033"/>
    </source>
</evidence>
<dbReference type="EMBL" id="SRLE01000009">
    <property type="protein sequence ID" value="TGD72462.1"/>
    <property type="molecule type" value="Genomic_DNA"/>
</dbReference>
<dbReference type="InterPro" id="IPR012347">
    <property type="entry name" value="Ferritin-like"/>
</dbReference>
<dbReference type="GO" id="GO:0046872">
    <property type="term" value="F:metal ion binding"/>
    <property type="evidence" value="ECO:0007669"/>
    <property type="project" value="UniProtKB-KW"/>
</dbReference>
<evidence type="ECO:0000256" key="4">
    <source>
        <dbReference type="ARBA" id="ARBA00022723"/>
    </source>
</evidence>
<feature type="binding site" evidence="9">
    <location>
        <position position="177"/>
    </location>
    <ligand>
        <name>Fe cation</name>
        <dbReference type="ChEBI" id="CHEBI:24875"/>
        <label>2</label>
    </ligand>
</feature>
<dbReference type="GO" id="GO:0006744">
    <property type="term" value="P:ubiquinone biosynthetic process"/>
    <property type="evidence" value="ECO:0007669"/>
    <property type="project" value="UniProtKB-UniRule"/>
</dbReference>
<dbReference type="RefSeq" id="WP_135444601.1">
    <property type="nucleotide sequence ID" value="NZ_SRLE01000009.1"/>
</dbReference>
<dbReference type="Gene3D" id="1.20.1260.10">
    <property type="match status" value="1"/>
</dbReference>
<protein>
    <recommendedName>
        <fullName evidence="9">3-demethoxyubiquinol 3-hydroxylase</fullName>
        <shortName evidence="9">DMQ hydroxylase</shortName>
        <ecNumber evidence="9">1.14.99.60</ecNumber>
    </recommendedName>
    <alternativeName>
        <fullName evidence="9">2-nonaprenyl-3-methyl-6-methoxy-1,4-benzoquinol hydroxylase</fullName>
    </alternativeName>
</protein>
<evidence type="ECO:0000256" key="10">
    <source>
        <dbReference type="SAM" id="MobiDB-lite"/>
    </source>
</evidence>
<evidence type="ECO:0000313" key="11">
    <source>
        <dbReference type="EMBL" id="TGD72462.1"/>
    </source>
</evidence>
<feature type="binding site" evidence="9">
    <location>
        <position position="145"/>
    </location>
    <ligand>
        <name>Fe cation</name>
        <dbReference type="ChEBI" id="CHEBI:24875"/>
        <label>2</label>
    </ligand>
</feature>
<reference evidence="11 12" key="1">
    <citation type="submission" date="2019-04" db="EMBL/GenBank/DDBJ databases">
        <title>Taxonomy of novel Haliea sp. from mangrove soil of West Coast of India.</title>
        <authorList>
            <person name="Verma A."/>
            <person name="Kumar P."/>
            <person name="Krishnamurthi S."/>
        </authorList>
    </citation>
    <scope>NUCLEOTIDE SEQUENCE [LARGE SCALE GENOMIC DNA]</scope>
    <source>
        <strain evidence="11 12">SAOS-164</strain>
    </source>
</reference>
<comment type="catalytic activity">
    <reaction evidence="9">
        <text>a 5-methoxy-2-methyl-3-(all-trans-polyprenyl)benzene-1,4-diol + AH2 + O2 = a 3-demethylubiquinol + A + H2O</text>
        <dbReference type="Rhea" id="RHEA:50908"/>
        <dbReference type="Rhea" id="RHEA-COMP:10859"/>
        <dbReference type="Rhea" id="RHEA-COMP:10914"/>
        <dbReference type="ChEBI" id="CHEBI:13193"/>
        <dbReference type="ChEBI" id="CHEBI:15377"/>
        <dbReference type="ChEBI" id="CHEBI:15379"/>
        <dbReference type="ChEBI" id="CHEBI:17499"/>
        <dbReference type="ChEBI" id="CHEBI:84167"/>
        <dbReference type="ChEBI" id="CHEBI:84422"/>
        <dbReference type="EC" id="1.14.99.60"/>
    </reaction>
</comment>